<accession>A0A1G6WPW6</accession>
<dbReference type="Proteomes" id="UP000199603">
    <property type="component" value="Unassembled WGS sequence"/>
</dbReference>
<dbReference type="RefSeq" id="WP_091242254.1">
    <property type="nucleotide sequence ID" value="NZ_FNAG01000005.1"/>
</dbReference>
<evidence type="ECO:0000313" key="2">
    <source>
        <dbReference type="Proteomes" id="UP000199603"/>
    </source>
</evidence>
<name>A0A1G6WPW6_9GAMM</name>
<dbReference type="Pfam" id="PF14255">
    <property type="entry name" value="Zn_ribbon_21"/>
    <property type="match status" value="1"/>
</dbReference>
<dbReference type="InterPro" id="IPR025990">
    <property type="entry name" value="zinc_ribbon_bacterial"/>
</dbReference>
<dbReference type="AlphaFoldDB" id="A0A1G6WPW6"/>
<dbReference type="STRING" id="265719.SAMN04488509_10585"/>
<sequence>MLTERHIHCPWCGEGFDAFVDLSYGESEYTEDCPVCCRPISLSLRLDDEGELEDLGVDRE</sequence>
<dbReference type="EMBL" id="FNAG01000005">
    <property type="protein sequence ID" value="SDD67277.1"/>
    <property type="molecule type" value="Genomic_DNA"/>
</dbReference>
<keyword evidence="2" id="KW-1185">Reference proteome</keyword>
<evidence type="ECO:0000313" key="1">
    <source>
        <dbReference type="EMBL" id="SDD67277.1"/>
    </source>
</evidence>
<reference evidence="1 2" key="1">
    <citation type="submission" date="2016-10" db="EMBL/GenBank/DDBJ databases">
        <authorList>
            <person name="de Groot N.N."/>
        </authorList>
    </citation>
    <scope>NUCLEOTIDE SEQUENCE [LARGE SCALE GENOMIC DNA]</scope>
    <source>
        <strain evidence="1 2">DSM 16957</strain>
    </source>
</reference>
<dbReference type="PIRSF" id="PIRSF037225">
    <property type="entry name" value="UCP037225"/>
    <property type="match status" value="1"/>
</dbReference>
<organism evidence="1 2">
    <name type="scientific">Aquimonas voraii</name>
    <dbReference type="NCBI Taxonomy" id="265719"/>
    <lineage>
        <taxon>Bacteria</taxon>
        <taxon>Pseudomonadati</taxon>
        <taxon>Pseudomonadota</taxon>
        <taxon>Gammaproteobacteria</taxon>
        <taxon>Lysobacterales</taxon>
        <taxon>Lysobacteraceae</taxon>
        <taxon>Aquimonas</taxon>
    </lineage>
</organism>
<dbReference type="InterPro" id="IPR017143">
    <property type="entry name" value="UCP037225"/>
</dbReference>
<protein>
    <submittedName>
        <fullName evidence="1">Cysteine-rich CPXCG</fullName>
    </submittedName>
</protein>
<gene>
    <name evidence="1" type="ORF">SAMN04488509_10585</name>
</gene>
<dbReference type="OrthoDB" id="9814566at2"/>
<proteinExistence type="predicted"/>